<dbReference type="GO" id="GO:0005829">
    <property type="term" value="C:cytosol"/>
    <property type="evidence" value="ECO:0007669"/>
    <property type="project" value="TreeGrafter"/>
</dbReference>
<evidence type="ECO:0000313" key="10">
    <source>
        <dbReference type="Proteomes" id="UP000694546"/>
    </source>
</evidence>
<comment type="subcellular location">
    <subcellularLocation>
        <location evidence="1">Cytoplasm</location>
        <location evidence="1">Cytoskeleton</location>
    </subcellularLocation>
</comment>
<comment type="similarity">
    <text evidence="2">Belongs to the CKAP2 family.</text>
</comment>
<keyword evidence="10" id="KW-1185">Reference proteome</keyword>
<feature type="compositionally biased region" description="Gly residues" evidence="7">
    <location>
        <begin position="338"/>
        <end position="348"/>
    </location>
</feature>
<gene>
    <name evidence="9" type="primary">ckap2l</name>
</gene>
<dbReference type="Ensembl" id="ENSGMOT00000070642.1">
    <property type="protein sequence ID" value="ENSGMOP00000023472.1"/>
    <property type="gene ID" value="ENSGMOG00000032988.1"/>
</dbReference>
<feature type="region of interest" description="Disordered" evidence="7">
    <location>
        <begin position="608"/>
        <end position="632"/>
    </location>
</feature>
<evidence type="ECO:0000259" key="8">
    <source>
        <dbReference type="Pfam" id="PF15297"/>
    </source>
</evidence>
<keyword evidence="5" id="KW-0206">Cytoskeleton</keyword>
<sequence>MVLVKPILWSSLNGRVHLIYSSTNFSHSQPANGKENQHATAVMKHEVTNTVKQVAKHGVQPTVKAQVKQSFTRGGILSASQSVNSLSAPTVQTRPPAIKGKPLVTRTYTIAALKARAGNNQLPKQSETLVKSTIHLSTVKSSASSAQQTITHPHRTSHAKSGSIATHYVVETKKGTLPVGPRPRNVKSNPTQGRSAINTASNVTRVRSTSAPSAPKANLSTAIHKPFQSGATVSRAASLISHDRSASRGHAKPVSTKPLQPSQPARPSAAGKQTLLSTRATAATGRLILTHRVGKTTGALQGKPARRTADERPDAKVAGHARQAAFGTGTSAGTKSQRGGGSAGGPGNHLGAKGRVLEGNEADTATIPPRRTTTSSPPVIPQTLPRSGTRVPKTPGLQGSRAPQTEGKKSTAAQEERMIKLQEWRDTKGISYKRPPMPVRPQSRRTLALPQPYWATMEEDEAHSLISAVDRSLDDCIKLLTEPVDDLRTVVFDILKKRDESERAKERVEEEEDQEEIQREAFSLGPDAVGIPQPVRALIQGDWGYSSAVKYKITATPGGGQSKQRGRFRVDGQEVRFFTPVRRSVRIERASLGYPAYLREQDPCVASYDDLLAEDEPEGSGERQEASGGASHQCTATPIYVYRENEALQDQVKVQLVYDDDE</sequence>
<evidence type="ECO:0000256" key="1">
    <source>
        <dbReference type="ARBA" id="ARBA00004245"/>
    </source>
</evidence>
<organism evidence="9 10">
    <name type="scientific">Gadus morhua</name>
    <name type="common">Atlantic cod</name>
    <dbReference type="NCBI Taxonomy" id="8049"/>
    <lineage>
        <taxon>Eukaryota</taxon>
        <taxon>Metazoa</taxon>
        <taxon>Chordata</taxon>
        <taxon>Craniata</taxon>
        <taxon>Vertebrata</taxon>
        <taxon>Euteleostomi</taxon>
        <taxon>Actinopterygii</taxon>
        <taxon>Neopterygii</taxon>
        <taxon>Teleostei</taxon>
        <taxon>Neoteleostei</taxon>
        <taxon>Acanthomorphata</taxon>
        <taxon>Zeiogadaria</taxon>
        <taxon>Gadariae</taxon>
        <taxon>Gadiformes</taxon>
        <taxon>Gadoidei</taxon>
        <taxon>Gadidae</taxon>
        <taxon>Gadus</taxon>
    </lineage>
</organism>
<keyword evidence="6" id="KW-0175">Coiled coil</keyword>
<feature type="region of interest" description="Disordered" evidence="7">
    <location>
        <begin position="175"/>
        <end position="221"/>
    </location>
</feature>
<feature type="region of interest" description="Disordered" evidence="7">
    <location>
        <begin position="143"/>
        <end position="162"/>
    </location>
</feature>
<dbReference type="InterPro" id="IPR029197">
    <property type="entry name" value="CKAP2_C"/>
</dbReference>
<name>A0A8C4ZYU3_GADMO</name>
<evidence type="ECO:0000256" key="7">
    <source>
        <dbReference type="SAM" id="MobiDB-lite"/>
    </source>
</evidence>
<proteinExistence type="inferred from homology"/>
<evidence type="ECO:0000313" key="9">
    <source>
        <dbReference type="Ensembl" id="ENSGMOP00000023472.1"/>
    </source>
</evidence>
<protein>
    <submittedName>
        <fullName evidence="9">Cytoskeleton associated protein 2-like</fullName>
    </submittedName>
</protein>
<evidence type="ECO:0000256" key="6">
    <source>
        <dbReference type="SAM" id="Coils"/>
    </source>
</evidence>
<evidence type="ECO:0000256" key="2">
    <source>
        <dbReference type="ARBA" id="ARBA00009468"/>
    </source>
</evidence>
<dbReference type="Proteomes" id="UP000694546">
    <property type="component" value="Chromosome 6"/>
</dbReference>
<keyword evidence="4" id="KW-0597">Phosphoprotein</keyword>
<evidence type="ECO:0000256" key="3">
    <source>
        <dbReference type="ARBA" id="ARBA00022490"/>
    </source>
</evidence>
<dbReference type="PANTHER" id="PTHR47078">
    <property type="entry name" value="CYTOSKELETON-ASSOCIATED PROTEIN 2-LIKE"/>
    <property type="match status" value="1"/>
</dbReference>
<reference evidence="9" key="1">
    <citation type="submission" date="2025-08" db="UniProtKB">
        <authorList>
            <consortium name="Ensembl"/>
        </authorList>
    </citation>
    <scope>IDENTIFICATION</scope>
</reference>
<reference evidence="9" key="2">
    <citation type="submission" date="2025-09" db="UniProtKB">
        <authorList>
            <consortium name="Ensembl"/>
        </authorList>
    </citation>
    <scope>IDENTIFICATION</scope>
</reference>
<dbReference type="GO" id="GO:0005813">
    <property type="term" value="C:centrosome"/>
    <property type="evidence" value="ECO:0007669"/>
    <property type="project" value="TreeGrafter"/>
</dbReference>
<evidence type="ECO:0000256" key="5">
    <source>
        <dbReference type="ARBA" id="ARBA00023212"/>
    </source>
</evidence>
<keyword evidence="3" id="KW-0963">Cytoplasm</keyword>
<feature type="domain" description="Cytoskeleton-associated protein 2 C-terminal" evidence="8">
    <location>
        <begin position="546"/>
        <end position="612"/>
    </location>
</feature>
<feature type="region of interest" description="Disordered" evidence="7">
    <location>
        <begin position="241"/>
        <end position="273"/>
    </location>
</feature>
<feature type="coiled-coil region" evidence="6">
    <location>
        <begin position="494"/>
        <end position="521"/>
    </location>
</feature>
<dbReference type="GO" id="GO:0072686">
    <property type="term" value="C:mitotic spindle"/>
    <property type="evidence" value="ECO:0007669"/>
    <property type="project" value="TreeGrafter"/>
</dbReference>
<evidence type="ECO:0000256" key="4">
    <source>
        <dbReference type="ARBA" id="ARBA00022553"/>
    </source>
</evidence>
<feature type="domain" description="Cytoskeleton-associated protein 2 C-terminal" evidence="8">
    <location>
        <begin position="411"/>
        <end position="488"/>
    </location>
</feature>
<feature type="compositionally biased region" description="Basic and acidic residues" evidence="7">
    <location>
        <begin position="307"/>
        <end position="317"/>
    </location>
</feature>
<feature type="compositionally biased region" description="Low complexity" evidence="7">
    <location>
        <begin position="364"/>
        <end position="377"/>
    </location>
</feature>
<dbReference type="Pfam" id="PF15297">
    <property type="entry name" value="CKAP2_C"/>
    <property type="match status" value="2"/>
</dbReference>
<dbReference type="PANTHER" id="PTHR47078:SF1">
    <property type="entry name" value="CYTOSKELETON-ASSOCIATED PROTEIN 2-LIKE"/>
    <property type="match status" value="1"/>
</dbReference>
<feature type="compositionally biased region" description="Polar residues" evidence="7">
    <location>
        <begin position="186"/>
        <end position="212"/>
    </location>
</feature>
<feature type="region of interest" description="Disordered" evidence="7">
    <location>
        <begin position="286"/>
        <end position="413"/>
    </location>
</feature>
<dbReference type="GeneTree" id="ENSGT00530000063691"/>
<dbReference type="InterPro" id="IPR052855">
    <property type="entry name" value="CKAP2-like"/>
</dbReference>
<dbReference type="AlphaFoldDB" id="A0A8C4ZYU3"/>
<accession>A0A8C4ZYU3</accession>